<keyword evidence="3" id="KW-1185">Reference proteome</keyword>
<dbReference type="InterPro" id="IPR058515">
    <property type="entry name" value="DUF8202"/>
</dbReference>
<dbReference type="RefSeq" id="WP_015029839.1">
    <property type="nucleotide sequence ID" value="NC_018748.1"/>
</dbReference>
<evidence type="ECO:0000259" key="1">
    <source>
        <dbReference type="Pfam" id="PF26628"/>
    </source>
</evidence>
<dbReference type="Proteomes" id="UP000002875">
    <property type="component" value="Chromosome"/>
</dbReference>
<accession>A0ABN4AP64</accession>
<gene>
    <name evidence="2" type="ordered locus">Emtol_3012</name>
</gene>
<evidence type="ECO:0000313" key="2">
    <source>
        <dbReference type="EMBL" id="AFK04145.1"/>
    </source>
</evidence>
<dbReference type="EMBL" id="CP002961">
    <property type="protein sequence ID" value="AFK04145.1"/>
    <property type="molecule type" value="Genomic_DNA"/>
</dbReference>
<name>A0ABN4AP64_EMTOG</name>
<dbReference type="Pfam" id="PF26628">
    <property type="entry name" value="DUF8202"/>
    <property type="match status" value="1"/>
</dbReference>
<proteinExistence type="predicted"/>
<feature type="domain" description="DUF8202" evidence="1">
    <location>
        <begin position="266"/>
        <end position="441"/>
    </location>
</feature>
<organism evidence="2 3">
    <name type="scientific">Emticicia oligotrophica (strain DSM 17448 / CIP 109782 / MTCC 6937 / GPTSA100-15)</name>
    <dbReference type="NCBI Taxonomy" id="929562"/>
    <lineage>
        <taxon>Bacteria</taxon>
        <taxon>Pseudomonadati</taxon>
        <taxon>Bacteroidota</taxon>
        <taxon>Cytophagia</taxon>
        <taxon>Cytophagales</taxon>
        <taxon>Leadbetterellaceae</taxon>
        <taxon>Emticicia</taxon>
    </lineage>
</organism>
<evidence type="ECO:0000313" key="3">
    <source>
        <dbReference type="Proteomes" id="UP000002875"/>
    </source>
</evidence>
<protein>
    <recommendedName>
        <fullName evidence="1">DUF8202 domain-containing protein</fullName>
    </recommendedName>
</protein>
<reference evidence="2 3" key="1">
    <citation type="submission" date="2011-07" db="EMBL/GenBank/DDBJ databases">
        <title>The complete genome of chromosome of Emticicia oligotrophica DSM 17448.</title>
        <authorList>
            <consortium name="US DOE Joint Genome Institute (JGI-PGF)"/>
            <person name="Lucas S."/>
            <person name="Han J."/>
            <person name="Lapidus A."/>
            <person name="Bruce D."/>
            <person name="Goodwin L."/>
            <person name="Pitluck S."/>
            <person name="Peters L."/>
            <person name="Kyrpides N."/>
            <person name="Mavromatis K."/>
            <person name="Ivanova N."/>
            <person name="Ovchinnikova G."/>
            <person name="Teshima H."/>
            <person name="Detter J.C."/>
            <person name="Tapia R."/>
            <person name="Han C."/>
            <person name="Land M."/>
            <person name="Hauser L."/>
            <person name="Markowitz V."/>
            <person name="Cheng J.-F."/>
            <person name="Hugenholtz P."/>
            <person name="Woyke T."/>
            <person name="Wu D."/>
            <person name="Tindall B."/>
            <person name="Pomrenke H."/>
            <person name="Brambilla E."/>
            <person name="Klenk H.-P."/>
            <person name="Eisen J.A."/>
        </authorList>
    </citation>
    <scope>NUCLEOTIDE SEQUENCE [LARGE SCALE GENOMIC DNA]</scope>
    <source>
        <strain evidence="2 3">DSM 17448</strain>
    </source>
</reference>
<sequence>MYNKDTFLKLIRKKLLLTLAVFLVFVLNGWAQGGPAGVSSTNLAFWSKVDDGTALSGTVTQWKDNSPKPNPIEVGGTAGTVTKFAPNAAHNFQPYFSNFSDISYFYDVASSINPNTNTGTRDGLNTSYTTFAAVTPFVSATNGGLFGLDDETTLGAEPGFFLGGSVSEFGGNYNVRFFCFSCGATNRGTSAKIKKEGTVLSWTLDHTLNDLKIGLNGLSQQFTVPDIGLVGNKFVIGRNSYGAWSGAAKADIQEIIWFNRTLSTTEVQRVESYLATKYGATLTAHNYINSAGQSYWTLGGDYDNAIFGITRDSEAGLNVKQSTSTAVTGANLLTVGIDNTISTSNAAHTGLIDADKGALMFGWNAQTGLSPLPATGSGCTLSDPNLAITNAIWKVVETGTVESTKLMADIGTITGAFFNPTKAVYMQICADSTFDNAADPTTNPVIKILMVKDPVTGKYVTNYNFNGTVYIRFLVSTAPLGTVCTGDKNYLWYNQGWNTNGTRTRTSTIGDQQFAITVTDPGSVLYSHSPDALNFGYNGLGKHLYLERNNEGASVVTTNILMQKPGTTTSLPANGATFTIYDIDEWYGSDVVKVYGSFSGTPVTPKIATNNPTALSVSGNTITGLRWVDVSLQSAAYITFDQPIDRIWIEWTKTKSGYQDIRISDFKIKCQEPIPPVVHPDNVYVSKAVDVDTSEVDAPFKYTFRIQNDNCTAQTISFSDVLPQTAGTVSWVDGSLSMVGVTGSSNAYGNTSTLSFSTLNVPVGVSYIYASAKGTSPGKINNQASFTVTTAGSLGGTYQSSNASASGDTTDAPTQTWIVKTKVDAKLTVKKTVDIWDLAQTGPSGSPVMTIDSTQQNKKIRYEYTITNPNTVAILTDFTDNLPTTSAGKATFVASSVNNPSGTANAYGGTTSLRITNLNIPASGTVIFRADVNVGTIAVGDTVKNIAHVQVQPSNSSYLALDYPSNATTANPGGVPVNTKIILCTPVAAPTLASTSRKNVCPAQTVDLTAAPAIVSSTCPSGYTLEWHSGSPATPSNLVTATAVPAGTYYAFCKASAQTCYSSPSAPFIVTIDPLPAGPTASITGTKGTSGAPLCAGDSTSLSATCASGQTLAWKNGSLTIGSTNPIYVKPNVTTTYTATCTNITTGCVSDTATAASKIKVFVNLVSGAPGAVTNSTNGATICAGTSVTLNASCTNSGEVPAWFNKETNALIVTGNGATVKPTVTTTYTAKCFNSATGCYTPTTSSVDQTVTVYPVVSAPTGTTSSVSGTTVCDGTVVSLTASCANGSNVVWYNSSSVQVGTGSPLNVTASNSSSVTAVNTYTATCKSITTGLCESSLASAGTTSFNVYPNIAPASNVSTTSGNTTICSGTAINLQAICSSGTTVAWFNKNNGALITTGSPLQVIPMETTTYTARCQSTSNSCYSSAPTSSDVTITVVSQPSSPTGVSSSGGTTICPGATTTIAANCASGTAVSWYINNAFAISGSPILVQPTTTTTYEARCKSSTGTCESVSIVNSNTTISIIVSGPPEPGLGNVTATATTICMNGSSTINATCPSGYTVNLYKDNVFTGISSTTNILSQLVSPTSTSVYQATCVAPVSAGGCQSALSTASSVTVTVQNCVINGNFNPTNSTPGGSSTSGNASTEITPTGGIGPYSYSNGTNDPQCIAPNGALPLPASSNLVVQSNGAYSFTAPTTPGTYYYCIKVCDSSTPTPVCKVAVYTTTVIATNGLLNMKVFLQGPLSGTNMTTILSTPKPQQPGVPILLPTSDPYGKGAIATNTTSVTDWVLVELRNGTNGSNIVESVAALLSSDGTIRNPDGTTPLKFSTTSGNYYVAVRHRNHLGVMTQSPVALSSTAQSIDFTSPSTLVYTPSGSNPRKQMPSGVMAMWAGNATGIYSTNPDKVSYTGLGSDLSALKTEIGSDLSKIVDGYLKGDLNLDGKVNYTSLGTDLSLLKSVLNGVPGNTLGLAYILSQVF</sequence>